<organism evidence="1">
    <name type="scientific">marine metagenome</name>
    <dbReference type="NCBI Taxonomy" id="408172"/>
    <lineage>
        <taxon>unclassified sequences</taxon>
        <taxon>metagenomes</taxon>
        <taxon>ecological metagenomes</taxon>
    </lineage>
</organism>
<evidence type="ECO:0000313" key="1">
    <source>
        <dbReference type="EMBL" id="SVE37467.1"/>
    </source>
</evidence>
<reference evidence="1" key="1">
    <citation type="submission" date="2018-05" db="EMBL/GenBank/DDBJ databases">
        <authorList>
            <person name="Lanie J.A."/>
            <person name="Ng W.-L."/>
            <person name="Kazmierczak K.M."/>
            <person name="Andrzejewski T.M."/>
            <person name="Davidsen T.M."/>
            <person name="Wayne K.J."/>
            <person name="Tettelin H."/>
            <person name="Glass J.I."/>
            <person name="Rusch D."/>
            <person name="Podicherti R."/>
            <person name="Tsui H.-C.T."/>
            <person name="Winkler M.E."/>
        </authorList>
    </citation>
    <scope>NUCLEOTIDE SEQUENCE</scope>
</reference>
<dbReference type="AlphaFoldDB" id="A0A383CYT3"/>
<proteinExistence type="predicted"/>
<accession>A0A383CYT3</accession>
<protein>
    <submittedName>
        <fullName evidence="1">Uncharacterized protein</fullName>
    </submittedName>
</protein>
<name>A0A383CYT3_9ZZZZ</name>
<dbReference type="EMBL" id="UINC01212928">
    <property type="protein sequence ID" value="SVE37467.1"/>
    <property type="molecule type" value="Genomic_DNA"/>
</dbReference>
<gene>
    <name evidence="1" type="ORF">METZ01_LOCUS490321</name>
</gene>
<sequence length="66" mass="7727">MRTLGKRVKVNSLSRVRIPLSPPLHPLKPLSPLTFIKLKYDGNCGINRFRQRFDEVFDEVFNKEIT</sequence>